<evidence type="ECO:0000313" key="1">
    <source>
        <dbReference type="EMBL" id="MBP1871121.1"/>
    </source>
</evidence>
<keyword evidence="2" id="KW-1185">Reference proteome</keyword>
<organism evidence="1 2">
    <name type="scientific">Ensifer adhaerens</name>
    <name type="common">Sinorhizobium morelense</name>
    <dbReference type="NCBI Taxonomy" id="106592"/>
    <lineage>
        <taxon>Bacteria</taxon>
        <taxon>Pseudomonadati</taxon>
        <taxon>Pseudomonadota</taxon>
        <taxon>Alphaproteobacteria</taxon>
        <taxon>Hyphomicrobiales</taxon>
        <taxon>Rhizobiaceae</taxon>
        <taxon>Sinorhizobium/Ensifer group</taxon>
        <taxon>Ensifer</taxon>
    </lineage>
</organism>
<reference evidence="1" key="1">
    <citation type="submission" date="2021-03" db="EMBL/GenBank/DDBJ databases">
        <title>Genomic Encyclopedia of Type Strains, Phase IV (KMG-IV): sequencing the most valuable type-strain genomes for metagenomic binning, comparative biology and taxonomic classification.</title>
        <authorList>
            <person name="Goeker M."/>
        </authorList>
    </citation>
    <scope>NUCLEOTIDE SEQUENCE</scope>
    <source>
        <strain evidence="1">DSM 18131</strain>
    </source>
</reference>
<dbReference type="EMBL" id="JAGGJR010000001">
    <property type="protein sequence ID" value="MBP1871121.1"/>
    <property type="molecule type" value="Genomic_DNA"/>
</dbReference>
<sequence>MGSEYAQFRMEHGLLEADRTQRAAGLQLSGAPSGRGQARMRAMAMTSASTPLRSA</sequence>
<accession>A0ACC5SR02</accession>
<comment type="caution">
    <text evidence="1">The sequence shown here is derived from an EMBL/GenBank/DDBJ whole genome shotgun (WGS) entry which is preliminary data.</text>
</comment>
<proteinExistence type="predicted"/>
<dbReference type="Proteomes" id="UP000823773">
    <property type="component" value="Unassembled WGS sequence"/>
</dbReference>
<evidence type="ECO:0000313" key="2">
    <source>
        <dbReference type="Proteomes" id="UP000823773"/>
    </source>
</evidence>
<name>A0ACC5SR02_ENSAD</name>
<protein>
    <submittedName>
        <fullName evidence="1">Uncharacterized protein</fullName>
    </submittedName>
</protein>
<gene>
    <name evidence="1" type="ORF">J2Z19_000818</name>
</gene>